<dbReference type="Proteomes" id="UP000199771">
    <property type="component" value="Unassembled WGS sequence"/>
</dbReference>
<proteinExistence type="predicted"/>
<keyword evidence="3" id="KW-1185">Reference proteome</keyword>
<gene>
    <name evidence="2" type="ORF">SAMN04488120_10554</name>
</gene>
<sequence>MNLYTQIFRGTLVAFALALPMLAQSAGKKEPLMLFGTPLKDATRAQLRQTLAKAGLGVQSEDDREPCDRYKVNGQLSEASELLVCYTRGDNRFAFATYTLPSFMDVQQVQRVIDRVSAKYGPPSEQHGTVAVGAVTAVWHMPGGTAVAVTRDWPDTTTKLILADTAATNKFSAQIEAEEKSELERQALKEGNAY</sequence>
<name>A0A1I2J0C5_9GAMM</name>
<evidence type="ECO:0000313" key="3">
    <source>
        <dbReference type="Proteomes" id="UP000199771"/>
    </source>
</evidence>
<evidence type="ECO:0000313" key="2">
    <source>
        <dbReference type="EMBL" id="SFF47458.1"/>
    </source>
</evidence>
<protein>
    <submittedName>
        <fullName evidence="2">Uncharacterized protein</fullName>
    </submittedName>
</protein>
<reference evidence="2 3" key="1">
    <citation type="submission" date="2016-10" db="EMBL/GenBank/DDBJ databases">
        <authorList>
            <person name="de Groot N.N."/>
        </authorList>
    </citation>
    <scope>NUCLEOTIDE SEQUENCE [LARGE SCALE GENOMIC DNA]</scope>
    <source>
        <strain evidence="2 3">DSM 23609</strain>
    </source>
</reference>
<organism evidence="2 3">
    <name type="scientific">Fontimonas thermophila</name>
    <dbReference type="NCBI Taxonomy" id="1076937"/>
    <lineage>
        <taxon>Bacteria</taxon>
        <taxon>Pseudomonadati</taxon>
        <taxon>Pseudomonadota</taxon>
        <taxon>Gammaproteobacteria</taxon>
        <taxon>Nevskiales</taxon>
        <taxon>Nevskiaceae</taxon>
        <taxon>Fontimonas</taxon>
    </lineage>
</organism>
<dbReference type="RefSeq" id="WP_159431104.1">
    <property type="nucleotide sequence ID" value="NZ_FOOC01000005.1"/>
</dbReference>
<dbReference type="STRING" id="1076937.SAMN04488120_10554"/>
<feature type="signal peptide" evidence="1">
    <location>
        <begin position="1"/>
        <end position="25"/>
    </location>
</feature>
<evidence type="ECO:0000256" key="1">
    <source>
        <dbReference type="SAM" id="SignalP"/>
    </source>
</evidence>
<dbReference type="OrthoDB" id="5886447at2"/>
<dbReference type="EMBL" id="FOOC01000005">
    <property type="protein sequence ID" value="SFF47458.1"/>
    <property type="molecule type" value="Genomic_DNA"/>
</dbReference>
<keyword evidence="1" id="KW-0732">Signal</keyword>
<accession>A0A1I2J0C5</accession>
<feature type="chain" id="PRO_5011692992" evidence="1">
    <location>
        <begin position="26"/>
        <end position="194"/>
    </location>
</feature>
<dbReference type="AlphaFoldDB" id="A0A1I2J0C5"/>